<comment type="caution">
    <text evidence="3">The sequence shown here is derived from an EMBL/GenBank/DDBJ whole genome shotgun (WGS) entry which is preliminary data.</text>
</comment>
<protein>
    <recommendedName>
        <fullName evidence="5">Secreted protein</fullName>
    </recommendedName>
</protein>
<feature type="chain" id="PRO_5039319745" description="Secreted protein" evidence="2">
    <location>
        <begin position="27"/>
        <end position="106"/>
    </location>
</feature>
<accession>A0A2S6GXK0</accession>
<dbReference type="EMBL" id="PTIX01000003">
    <property type="protein sequence ID" value="PPK69891.1"/>
    <property type="molecule type" value="Genomic_DNA"/>
</dbReference>
<evidence type="ECO:0000256" key="2">
    <source>
        <dbReference type="SAM" id="SignalP"/>
    </source>
</evidence>
<gene>
    <name evidence="3" type="ORF">CLV40_103501</name>
</gene>
<keyword evidence="4" id="KW-1185">Reference proteome</keyword>
<name>A0A2S6GXK0_9PSEU</name>
<proteinExistence type="predicted"/>
<feature type="region of interest" description="Disordered" evidence="1">
    <location>
        <begin position="54"/>
        <end position="106"/>
    </location>
</feature>
<dbReference type="RefSeq" id="WP_146107966.1">
    <property type="nucleotide sequence ID" value="NZ_CP154825.1"/>
</dbReference>
<evidence type="ECO:0000313" key="4">
    <source>
        <dbReference type="Proteomes" id="UP000239203"/>
    </source>
</evidence>
<keyword evidence="2" id="KW-0732">Signal</keyword>
<evidence type="ECO:0008006" key="5">
    <source>
        <dbReference type="Google" id="ProtNLM"/>
    </source>
</evidence>
<evidence type="ECO:0000313" key="3">
    <source>
        <dbReference type="EMBL" id="PPK69891.1"/>
    </source>
</evidence>
<dbReference type="AlphaFoldDB" id="A0A2S6GXK0"/>
<dbReference type="Proteomes" id="UP000239203">
    <property type="component" value="Unassembled WGS sequence"/>
</dbReference>
<evidence type="ECO:0000256" key="1">
    <source>
        <dbReference type="SAM" id="MobiDB-lite"/>
    </source>
</evidence>
<feature type="signal peptide" evidence="2">
    <location>
        <begin position="1"/>
        <end position="26"/>
    </location>
</feature>
<organism evidence="3 4">
    <name type="scientific">Actinokineospora auranticolor</name>
    <dbReference type="NCBI Taxonomy" id="155976"/>
    <lineage>
        <taxon>Bacteria</taxon>
        <taxon>Bacillati</taxon>
        <taxon>Actinomycetota</taxon>
        <taxon>Actinomycetes</taxon>
        <taxon>Pseudonocardiales</taxon>
        <taxon>Pseudonocardiaceae</taxon>
        <taxon>Actinokineospora</taxon>
    </lineage>
</organism>
<reference evidence="3 4" key="1">
    <citation type="submission" date="2018-02" db="EMBL/GenBank/DDBJ databases">
        <title>Genomic Encyclopedia of Archaeal and Bacterial Type Strains, Phase II (KMG-II): from individual species to whole genera.</title>
        <authorList>
            <person name="Goeker M."/>
        </authorList>
    </citation>
    <scope>NUCLEOTIDE SEQUENCE [LARGE SCALE GENOMIC DNA]</scope>
    <source>
        <strain evidence="3 4">YU 961-1</strain>
    </source>
</reference>
<sequence length="106" mass="10881">MRALRAPAILLFAAVAVLLGSSPAFANAAHHHAAAAEHTAATQHPALRCAQTVAVEQEQNPHHDLVPPAESDPSRSPGVRVAAGPMAIPAEPDGAAWGARGPPRTR</sequence>